<dbReference type="InterPro" id="IPR005352">
    <property type="entry name" value="Erg28"/>
</dbReference>
<dbReference type="InterPro" id="IPR017970">
    <property type="entry name" value="Homeobox_CS"/>
</dbReference>
<evidence type="ECO:0000256" key="16">
    <source>
        <dbReference type="ARBA" id="ARBA00023242"/>
    </source>
</evidence>
<feature type="DNA-binding region" description="Homeobox; TALE-type" evidence="17">
    <location>
        <begin position="256"/>
        <end position="319"/>
    </location>
</feature>
<dbReference type="OrthoDB" id="10056939at2759"/>
<feature type="transmembrane region" description="Helical" evidence="20">
    <location>
        <begin position="396"/>
        <end position="421"/>
    </location>
</feature>
<dbReference type="GO" id="GO:0000981">
    <property type="term" value="F:DNA-binding transcription factor activity, RNA polymerase II-specific"/>
    <property type="evidence" value="ECO:0007669"/>
    <property type="project" value="InterPro"/>
</dbReference>
<evidence type="ECO:0000256" key="19">
    <source>
        <dbReference type="SAM" id="MobiDB-lite"/>
    </source>
</evidence>
<dbReference type="SMART" id="SM00389">
    <property type="entry name" value="HOX"/>
    <property type="match status" value="1"/>
</dbReference>
<evidence type="ECO:0000256" key="5">
    <source>
        <dbReference type="ARBA" id="ARBA00022692"/>
    </source>
</evidence>
<evidence type="ECO:0000313" key="23">
    <source>
        <dbReference type="EMBL" id="URE18512.1"/>
    </source>
</evidence>
<protein>
    <submittedName>
        <fullName evidence="23">Ergosterol biosynthetic protein</fullName>
    </submittedName>
</protein>
<dbReference type="SMART" id="SM01256">
    <property type="entry name" value="KNOX2"/>
    <property type="match status" value="1"/>
</dbReference>
<name>A0A9E7GUE8_9LILI</name>
<dbReference type="SUPFAM" id="SSF46689">
    <property type="entry name" value="Homeodomain-like"/>
    <property type="match status" value="1"/>
</dbReference>
<dbReference type="PANTHER" id="PTHR15451:SF19">
    <property type="entry name" value="ERGOSTEROL BIOSYNTHETIC PROTEIN 28 HOMOLOG"/>
    <property type="match status" value="1"/>
</dbReference>
<keyword evidence="24" id="KW-1185">Reference proteome</keyword>
<evidence type="ECO:0000256" key="18">
    <source>
        <dbReference type="PROSITE-ProRule" id="PRU00559"/>
    </source>
</evidence>
<dbReference type="PROSITE" id="PS00027">
    <property type="entry name" value="HOMEOBOX_1"/>
    <property type="match status" value="1"/>
</dbReference>
<evidence type="ECO:0000256" key="1">
    <source>
        <dbReference type="ARBA" id="ARBA00004123"/>
    </source>
</evidence>
<dbReference type="EMBL" id="CP097509">
    <property type="protein sequence ID" value="URE18512.1"/>
    <property type="molecule type" value="Genomic_DNA"/>
</dbReference>
<evidence type="ECO:0000259" key="22">
    <source>
        <dbReference type="PROSITE" id="PS51213"/>
    </source>
</evidence>
<dbReference type="GO" id="GO:0016126">
    <property type="term" value="P:sterol biosynthetic process"/>
    <property type="evidence" value="ECO:0007669"/>
    <property type="project" value="UniProtKB-KW"/>
</dbReference>
<feature type="region of interest" description="Disordered" evidence="19">
    <location>
        <begin position="207"/>
        <end position="227"/>
    </location>
</feature>
<sequence length="551" mass="61763">MEEFSHPGNSGGGGGGTSGGSLLYLPSSATTACTTSAPPPTRPAVYEQGYYYTTTSQPYLQTPPLKLEAGSSRAQKRAIQTQEQGEISQSDMEEIKTKIMSHPQYSTLVGAFMDCQKVGAPPEVVTRLSAIAHDVSPGPSCHNDASPDPELDHFMESYCDMLVKYREELTKPLQEAANFLKNMESQFNALTDSSTCGLFPSDEICEGVGSSEEGQDAGGGEADLPEVDPHAEDKELKHHLLKKYGGYLSTLRKELSKKKKKEKLPKDGRQKLLNWWELHYKWPYPSETEKMALAESTGLDQKQINNWFINQRKRHWKPSDDMQFVVMDGFHPHNASSAAALYMDGQFTVDGITCILVLGGPSSAEKTNNWFVGFPHRAHKLLAELPQRNTREMKALGWWLMLVGLLRLATVWFGFFDIWALRTAVFSRTQSSVFFSCLHFFNVALLELYWFASVTRWDAVTDVHGRTFGVWTLLTCTLCFLCAFNLQNKPIYTATFLSFVYAFGHFLTEYLIYHTMAASNLTTVGIFAGTSIIWMLLQWNAHQPQDSAKLE</sequence>
<dbReference type="GO" id="GO:0003677">
    <property type="term" value="F:DNA binding"/>
    <property type="evidence" value="ECO:0007669"/>
    <property type="project" value="UniProtKB-UniRule"/>
</dbReference>
<dbReference type="InterPro" id="IPR005541">
    <property type="entry name" value="KNOX2"/>
</dbReference>
<keyword evidence="16 17" id="KW-0539">Nucleus</keyword>
<keyword evidence="12 20" id="KW-0472">Membrane</keyword>
<evidence type="ECO:0000256" key="11">
    <source>
        <dbReference type="ARBA" id="ARBA00023125"/>
    </source>
</evidence>
<dbReference type="Pfam" id="PF03789">
    <property type="entry name" value="ELK"/>
    <property type="match status" value="1"/>
</dbReference>
<feature type="transmembrane region" description="Helical" evidence="20">
    <location>
        <begin position="464"/>
        <end position="484"/>
    </location>
</feature>
<dbReference type="GO" id="GO:0005634">
    <property type="term" value="C:nucleus"/>
    <property type="evidence" value="ECO:0007669"/>
    <property type="project" value="UniProtKB-SubCell"/>
</dbReference>
<dbReference type="PANTHER" id="PTHR15451">
    <property type="entry name" value="ERGOSTEROL BIOSYNTHETIC PROTEIN 28-RELATED"/>
    <property type="match status" value="1"/>
</dbReference>
<feature type="transmembrane region" description="Helical" evidence="20">
    <location>
        <begin position="433"/>
        <end position="452"/>
    </location>
</feature>
<dbReference type="GO" id="GO:0030674">
    <property type="term" value="F:protein-macromolecule adaptor activity"/>
    <property type="evidence" value="ECO:0007669"/>
    <property type="project" value="TreeGrafter"/>
</dbReference>
<evidence type="ECO:0000256" key="2">
    <source>
        <dbReference type="ARBA" id="ARBA00004477"/>
    </source>
</evidence>
<feature type="transmembrane region" description="Helical" evidence="20">
    <location>
        <begin position="518"/>
        <end position="537"/>
    </location>
</feature>
<dbReference type="Proteomes" id="UP001055439">
    <property type="component" value="Chromosome 7"/>
</dbReference>
<feature type="region of interest" description="Disordered" evidence="19">
    <location>
        <begin position="1"/>
        <end position="25"/>
    </location>
</feature>
<evidence type="ECO:0000256" key="14">
    <source>
        <dbReference type="ARBA" id="ARBA00023166"/>
    </source>
</evidence>
<dbReference type="Pfam" id="PF03790">
    <property type="entry name" value="KNOX1"/>
    <property type="match status" value="1"/>
</dbReference>
<organism evidence="23 24">
    <name type="scientific">Musa troglodytarum</name>
    <name type="common">fe'i banana</name>
    <dbReference type="NCBI Taxonomy" id="320322"/>
    <lineage>
        <taxon>Eukaryota</taxon>
        <taxon>Viridiplantae</taxon>
        <taxon>Streptophyta</taxon>
        <taxon>Embryophyta</taxon>
        <taxon>Tracheophyta</taxon>
        <taxon>Spermatophyta</taxon>
        <taxon>Magnoliopsida</taxon>
        <taxon>Liliopsida</taxon>
        <taxon>Zingiberales</taxon>
        <taxon>Musaceae</taxon>
        <taxon>Musa</taxon>
    </lineage>
</organism>
<keyword evidence="8 20" id="KW-1133">Transmembrane helix</keyword>
<keyword evidence="14" id="KW-1207">Sterol metabolism</keyword>
<dbReference type="InterPro" id="IPR009057">
    <property type="entry name" value="Homeodomain-like_sf"/>
</dbReference>
<comment type="similarity">
    <text evidence="3">Belongs to the ERG28 family.</text>
</comment>
<dbReference type="AlphaFoldDB" id="A0A9E7GUE8"/>
<dbReference type="PROSITE" id="PS50071">
    <property type="entry name" value="HOMEOBOX_2"/>
    <property type="match status" value="1"/>
</dbReference>
<evidence type="ECO:0000313" key="24">
    <source>
        <dbReference type="Proteomes" id="UP001055439"/>
    </source>
</evidence>
<dbReference type="SMART" id="SM01188">
    <property type="entry name" value="ELK"/>
    <property type="match status" value="1"/>
</dbReference>
<proteinExistence type="inferred from homology"/>
<dbReference type="GO" id="GO:0005789">
    <property type="term" value="C:endoplasmic reticulum membrane"/>
    <property type="evidence" value="ECO:0007669"/>
    <property type="project" value="UniProtKB-SubCell"/>
</dbReference>
<keyword evidence="10" id="KW-0443">Lipid metabolism</keyword>
<comment type="subcellular location">
    <subcellularLocation>
        <location evidence="2">Endoplasmic reticulum membrane</location>
        <topology evidence="2">Multi-pass membrane protein</topology>
    </subcellularLocation>
    <subcellularLocation>
        <location evidence="1 17">Nucleus</location>
    </subcellularLocation>
</comment>
<dbReference type="InterPro" id="IPR008422">
    <property type="entry name" value="KN_HD"/>
</dbReference>
<dbReference type="InterPro" id="IPR005540">
    <property type="entry name" value="KNOX1"/>
</dbReference>
<feature type="domain" description="ELK" evidence="22">
    <location>
        <begin position="235"/>
        <end position="255"/>
    </location>
</feature>
<dbReference type="Gene3D" id="1.10.10.60">
    <property type="entry name" value="Homeodomain-like"/>
    <property type="match status" value="1"/>
</dbReference>
<dbReference type="SMART" id="SM01255">
    <property type="entry name" value="KNOX1"/>
    <property type="match status" value="1"/>
</dbReference>
<keyword evidence="15" id="KW-0753">Steroid metabolism</keyword>
<evidence type="ECO:0000256" key="10">
    <source>
        <dbReference type="ARBA" id="ARBA00023098"/>
    </source>
</evidence>
<dbReference type="PROSITE" id="PS51213">
    <property type="entry name" value="ELK"/>
    <property type="match status" value="1"/>
</dbReference>
<feature type="transmembrane region" description="Helical" evidence="20">
    <location>
        <begin position="491"/>
        <end position="512"/>
    </location>
</feature>
<evidence type="ECO:0000256" key="9">
    <source>
        <dbReference type="ARBA" id="ARBA00023011"/>
    </source>
</evidence>
<keyword evidence="7" id="KW-0752">Steroid biosynthesis</keyword>
<evidence type="ECO:0000256" key="20">
    <source>
        <dbReference type="SAM" id="Phobius"/>
    </source>
</evidence>
<evidence type="ECO:0000256" key="12">
    <source>
        <dbReference type="ARBA" id="ARBA00023136"/>
    </source>
</evidence>
<feature type="compositionally biased region" description="Gly residues" evidence="19">
    <location>
        <begin position="9"/>
        <end position="19"/>
    </location>
</feature>
<comment type="similarity">
    <text evidence="18">Belongs to the TALE/KNOX homeobox family.</text>
</comment>
<feature type="region of interest" description="Disordered" evidence="19">
    <location>
        <begin position="57"/>
        <end position="90"/>
    </location>
</feature>
<dbReference type="InterPro" id="IPR001356">
    <property type="entry name" value="HD"/>
</dbReference>
<keyword evidence="4" id="KW-0444">Lipid biosynthesis</keyword>
<keyword evidence="9" id="KW-0756">Sterol biosynthesis</keyword>
<evidence type="ECO:0000256" key="17">
    <source>
        <dbReference type="PROSITE-ProRule" id="PRU00108"/>
    </source>
</evidence>
<evidence type="ECO:0000256" key="3">
    <source>
        <dbReference type="ARBA" id="ARBA00005377"/>
    </source>
</evidence>
<keyword evidence="11 17" id="KW-0238">DNA-binding</keyword>
<evidence type="ECO:0000256" key="8">
    <source>
        <dbReference type="ARBA" id="ARBA00022989"/>
    </source>
</evidence>
<evidence type="ECO:0000256" key="7">
    <source>
        <dbReference type="ARBA" id="ARBA00022955"/>
    </source>
</evidence>
<evidence type="ECO:0000259" key="21">
    <source>
        <dbReference type="PROSITE" id="PS50071"/>
    </source>
</evidence>
<keyword evidence="6" id="KW-0256">Endoplasmic reticulum</keyword>
<evidence type="ECO:0000256" key="15">
    <source>
        <dbReference type="ARBA" id="ARBA00023221"/>
    </source>
</evidence>
<keyword evidence="13 17" id="KW-0371">Homeobox</keyword>
<dbReference type="InterPro" id="IPR005539">
    <property type="entry name" value="ELK_dom"/>
</dbReference>
<evidence type="ECO:0000256" key="6">
    <source>
        <dbReference type="ARBA" id="ARBA00022824"/>
    </source>
</evidence>
<evidence type="ECO:0000256" key="13">
    <source>
        <dbReference type="ARBA" id="ARBA00023155"/>
    </source>
</evidence>
<keyword evidence="5 20" id="KW-0812">Transmembrane</keyword>
<accession>A0A9E7GUE8</accession>
<feature type="compositionally biased region" description="Polar residues" evidence="19">
    <location>
        <begin position="78"/>
        <end position="90"/>
    </location>
</feature>
<dbReference type="Pfam" id="PF05920">
    <property type="entry name" value="Homeobox_KN"/>
    <property type="match status" value="1"/>
</dbReference>
<gene>
    <name evidence="23" type="ORF">MUK42_10382</name>
</gene>
<dbReference type="CDD" id="cd00086">
    <property type="entry name" value="homeodomain"/>
    <property type="match status" value="1"/>
</dbReference>
<dbReference type="Pfam" id="PF03694">
    <property type="entry name" value="Erg28"/>
    <property type="match status" value="1"/>
</dbReference>
<evidence type="ECO:0000256" key="4">
    <source>
        <dbReference type="ARBA" id="ARBA00022516"/>
    </source>
</evidence>
<feature type="domain" description="Homeobox" evidence="21">
    <location>
        <begin position="255"/>
        <end position="318"/>
    </location>
</feature>
<dbReference type="Pfam" id="PF03791">
    <property type="entry name" value="KNOX2"/>
    <property type="match status" value="1"/>
</dbReference>
<reference evidence="23" key="1">
    <citation type="submission" date="2022-05" db="EMBL/GenBank/DDBJ databases">
        <title>The Musa troglodytarum L. genome provides insights into the mechanism of non-climacteric behaviour and enrichment of carotenoids.</title>
        <authorList>
            <person name="Wang J."/>
        </authorList>
    </citation>
    <scope>NUCLEOTIDE SEQUENCE</scope>
    <source>
        <tissue evidence="23">Leaf</tissue>
    </source>
</reference>